<gene>
    <name evidence="2" type="ORF">DM02DRAFT_503037</name>
</gene>
<evidence type="ECO:0000256" key="1">
    <source>
        <dbReference type="SAM" id="Phobius"/>
    </source>
</evidence>
<feature type="non-terminal residue" evidence="2">
    <location>
        <position position="222"/>
    </location>
</feature>
<keyword evidence="1" id="KW-1133">Transmembrane helix</keyword>
<keyword evidence="3" id="KW-1185">Reference proteome</keyword>
<accession>A0A2V1DZT7</accession>
<dbReference type="Proteomes" id="UP000244855">
    <property type="component" value="Unassembled WGS sequence"/>
</dbReference>
<evidence type="ECO:0000313" key="2">
    <source>
        <dbReference type="EMBL" id="PVI02894.1"/>
    </source>
</evidence>
<feature type="transmembrane region" description="Helical" evidence="1">
    <location>
        <begin position="178"/>
        <end position="200"/>
    </location>
</feature>
<feature type="transmembrane region" description="Helical" evidence="1">
    <location>
        <begin position="34"/>
        <end position="59"/>
    </location>
</feature>
<evidence type="ECO:0008006" key="4">
    <source>
        <dbReference type="Google" id="ProtNLM"/>
    </source>
</evidence>
<name>A0A2V1DZT7_9PLEO</name>
<keyword evidence="1" id="KW-0472">Membrane</keyword>
<dbReference type="EMBL" id="KZ805337">
    <property type="protein sequence ID" value="PVI02894.1"/>
    <property type="molecule type" value="Genomic_DNA"/>
</dbReference>
<protein>
    <recommendedName>
        <fullName evidence="4">MARVEL domain-containing protein</fullName>
    </recommendedName>
</protein>
<reference evidence="2 3" key="1">
    <citation type="journal article" date="2018" name="Sci. Rep.">
        <title>Comparative genomics provides insights into the lifestyle and reveals functional heterogeneity of dark septate endophytic fungi.</title>
        <authorList>
            <person name="Knapp D.G."/>
            <person name="Nemeth J.B."/>
            <person name="Barry K."/>
            <person name="Hainaut M."/>
            <person name="Henrissat B."/>
            <person name="Johnson J."/>
            <person name="Kuo A."/>
            <person name="Lim J.H.P."/>
            <person name="Lipzen A."/>
            <person name="Nolan M."/>
            <person name="Ohm R.A."/>
            <person name="Tamas L."/>
            <person name="Grigoriev I.V."/>
            <person name="Spatafora J.W."/>
            <person name="Nagy L.G."/>
            <person name="Kovacs G.M."/>
        </authorList>
    </citation>
    <scope>NUCLEOTIDE SEQUENCE [LARGE SCALE GENOMIC DNA]</scope>
    <source>
        <strain evidence="2 3">DSE2036</strain>
    </source>
</reference>
<evidence type="ECO:0000313" key="3">
    <source>
        <dbReference type="Proteomes" id="UP000244855"/>
    </source>
</evidence>
<feature type="transmembrane region" description="Helical" evidence="1">
    <location>
        <begin position="79"/>
        <end position="106"/>
    </location>
</feature>
<sequence length="222" mass="24857">MAVIWGLDLKEMQWGKFKSSYMWNTDYHRRRTKFIVYQIAMIFCVVSESLGTAALSDYVDQQDYVSAHHPGATVHNNDFIGVASFNIFVGIYVATIFGSAFFFDLFWPERKESPAVKLAWRICSVLACVFTLASALAYTIILTTRAAYMTGAGDIVTATKLLAEYGGSPLRYRENGRAVASVVFLWIGMCATCASTVLLWKSLDYIDEYGPKSKQARLRDGV</sequence>
<organism evidence="2 3">
    <name type="scientific">Periconia macrospinosa</name>
    <dbReference type="NCBI Taxonomy" id="97972"/>
    <lineage>
        <taxon>Eukaryota</taxon>
        <taxon>Fungi</taxon>
        <taxon>Dikarya</taxon>
        <taxon>Ascomycota</taxon>
        <taxon>Pezizomycotina</taxon>
        <taxon>Dothideomycetes</taxon>
        <taxon>Pleosporomycetidae</taxon>
        <taxon>Pleosporales</taxon>
        <taxon>Massarineae</taxon>
        <taxon>Periconiaceae</taxon>
        <taxon>Periconia</taxon>
    </lineage>
</organism>
<proteinExistence type="predicted"/>
<dbReference type="OrthoDB" id="3596006at2759"/>
<dbReference type="AlphaFoldDB" id="A0A2V1DZT7"/>
<keyword evidence="1" id="KW-0812">Transmembrane</keyword>
<feature type="transmembrane region" description="Helical" evidence="1">
    <location>
        <begin position="118"/>
        <end position="141"/>
    </location>
</feature>